<accession>A0A7J6MIQ2</accession>
<sequence length="193" mass="21057">MATPSFEVSYCDLIFRSMLSVASNELERAALKNELLRDASSIPLKIGISSHHAWELTLLVRNTVGAEGGHNTEDFIVGGCLGCVVFRTPGSRHTTVQQCGTGLVSVHYELREMSEFYGFESSSLPRPTVRCSSERKMHKIMLRLCVTGGRLLCDCAPVEQHAPINCAHALYIRLTPAKLLTVPTLTDNPAAAA</sequence>
<dbReference type="AlphaFoldDB" id="A0A7J6MIQ2"/>
<dbReference type="EMBL" id="JAAPAO010000142">
    <property type="protein sequence ID" value="KAF4671070.1"/>
    <property type="molecule type" value="Genomic_DNA"/>
</dbReference>
<evidence type="ECO:0000313" key="2">
    <source>
        <dbReference type="Proteomes" id="UP000591131"/>
    </source>
</evidence>
<proteinExistence type="predicted"/>
<gene>
    <name evidence="1" type="ORF">FOL47_001735</name>
</gene>
<name>A0A7J6MIQ2_PERCH</name>
<reference evidence="1 2" key="1">
    <citation type="submission" date="2020-04" db="EMBL/GenBank/DDBJ databases">
        <title>Perkinsus chesapeaki whole genome sequence.</title>
        <authorList>
            <person name="Bogema D.R."/>
        </authorList>
    </citation>
    <scope>NUCLEOTIDE SEQUENCE [LARGE SCALE GENOMIC DNA]</scope>
    <source>
        <strain evidence="1">ATCC PRA-425</strain>
    </source>
</reference>
<keyword evidence="2" id="KW-1185">Reference proteome</keyword>
<organism evidence="1 2">
    <name type="scientific">Perkinsus chesapeaki</name>
    <name type="common">Clam parasite</name>
    <name type="synonym">Perkinsus andrewsi</name>
    <dbReference type="NCBI Taxonomy" id="330153"/>
    <lineage>
        <taxon>Eukaryota</taxon>
        <taxon>Sar</taxon>
        <taxon>Alveolata</taxon>
        <taxon>Perkinsozoa</taxon>
        <taxon>Perkinsea</taxon>
        <taxon>Perkinsida</taxon>
        <taxon>Perkinsidae</taxon>
        <taxon>Perkinsus</taxon>
    </lineage>
</organism>
<protein>
    <submittedName>
        <fullName evidence="1">Uncharacterized protein</fullName>
    </submittedName>
</protein>
<dbReference type="Proteomes" id="UP000591131">
    <property type="component" value="Unassembled WGS sequence"/>
</dbReference>
<evidence type="ECO:0000313" key="1">
    <source>
        <dbReference type="EMBL" id="KAF4671070.1"/>
    </source>
</evidence>
<comment type="caution">
    <text evidence="1">The sequence shown here is derived from an EMBL/GenBank/DDBJ whole genome shotgun (WGS) entry which is preliminary data.</text>
</comment>